<reference evidence="4" key="1">
    <citation type="journal article" date="2013" name="New Phytol.">
        <title>Comparative genomic and transcriptomic analyses reveal the hemibiotrophic stage shift of Colletotrichum fungi.</title>
        <authorList>
            <person name="Gan P."/>
            <person name="Ikeda K."/>
            <person name="Irieda H."/>
            <person name="Narusaka M."/>
            <person name="O'Connell R.J."/>
            <person name="Narusaka Y."/>
            <person name="Takano Y."/>
            <person name="Kubo Y."/>
            <person name="Shirasu K."/>
        </authorList>
    </citation>
    <scope>NUCLEOTIDE SEQUENCE [LARGE SCALE GENOMIC DNA]</scope>
    <source>
        <strain evidence="4">104-T / ATCC 96160 / CBS 514.97 / LARS 414 / MAFF 240422</strain>
    </source>
</reference>
<reference evidence="4" key="2">
    <citation type="journal article" date="2019" name="Mol. Plant Microbe Interact.">
        <title>Genome sequence resources for four phytopathogenic fungi from the Colletotrichum orbiculare species complex.</title>
        <authorList>
            <person name="Gan P."/>
            <person name="Tsushima A."/>
            <person name="Narusaka M."/>
            <person name="Narusaka Y."/>
            <person name="Takano Y."/>
            <person name="Kubo Y."/>
            <person name="Shirasu K."/>
        </authorList>
    </citation>
    <scope>GENOME REANNOTATION</scope>
    <source>
        <strain evidence="4">104-T / ATCC 96160 / CBS 514.97 / LARS 414 / MAFF 240422</strain>
    </source>
</reference>
<protein>
    <submittedName>
        <fullName evidence="3">Alpha-(1,3)-fucosyltransferase FucT</fullName>
    </submittedName>
</protein>
<sequence length="521" mass="56407">MEASILYQELPLYVTNHLSLVFILFAALSQPGIFSINMDLLAEDEPRRAALVTFVKDYASDALKHLTDLSTRASAAEFVKFASMIDLPSHADWDVWPEGLGAEGHDCGHDCEIEGDDVAVDDDLGVDEDDLGVDEDDLGVDEDDLGVDEADLGVDEDDLGVDEDNLGVDDADLDIGEDAMDFDEDDLVVDDEQGRPSDPGSLVLSSGVRLYDPASPPWPTAPLSDDFNPPEQDPPNPLEVLAAAATAAPYQPEPVAGPSSQLDDSEHGGNNGMGLTGPDDVWTSNAAAGNGVGHGVVSGDPPHNDAALPLFHEEDLNDLISRIRLDADSLTRVMPTWTQLLSRAELGQARSANGIERTTASNVQDRPQSGKSPEAEFQHVEDVNARSRSSSAQAVESQHIEYAPAHSDSPAANATSDEDLDMDDVRADLNMSRDECWWAVLNGHTTSPEAELNHIALYLAYIDYMTSRGYHCMLESAALMAVDMRRKRGKRALRRQVVRHLQGAQILQSSSLKRSVTMETL</sequence>
<dbReference type="AlphaFoldDB" id="A0A484FDC5"/>
<keyword evidence="2" id="KW-0812">Transmembrane</keyword>
<dbReference type="EMBL" id="AMCV02000037">
    <property type="protein sequence ID" value="TDZ16022.1"/>
    <property type="molecule type" value="Genomic_DNA"/>
</dbReference>
<evidence type="ECO:0000313" key="3">
    <source>
        <dbReference type="EMBL" id="TDZ16022.1"/>
    </source>
</evidence>
<evidence type="ECO:0000313" key="4">
    <source>
        <dbReference type="Proteomes" id="UP000014480"/>
    </source>
</evidence>
<feature type="transmembrane region" description="Helical" evidence="2">
    <location>
        <begin position="20"/>
        <end position="41"/>
    </location>
</feature>
<evidence type="ECO:0000256" key="1">
    <source>
        <dbReference type="SAM" id="MobiDB-lite"/>
    </source>
</evidence>
<keyword evidence="4" id="KW-1185">Reference proteome</keyword>
<proteinExistence type="predicted"/>
<feature type="region of interest" description="Disordered" evidence="1">
    <location>
        <begin position="124"/>
        <end position="146"/>
    </location>
</feature>
<keyword evidence="2" id="KW-0472">Membrane</keyword>
<keyword evidence="2" id="KW-1133">Transmembrane helix</keyword>
<comment type="caution">
    <text evidence="3">The sequence shown here is derived from an EMBL/GenBank/DDBJ whole genome shotgun (WGS) entry which is preliminary data.</text>
</comment>
<accession>A0A484FDC5</accession>
<feature type="region of interest" description="Disordered" evidence="1">
    <location>
        <begin position="188"/>
        <end position="237"/>
    </location>
</feature>
<feature type="compositionally biased region" description="Polar residues" evidence="1">
    <location>
        <begin position="386"/>
        <end position="396"/>
    </location>
</feature>
<organism evidence="3 4">
    <name type="scientific">Colletotrichum orbiculare (strain 104-T / ATCC 96160 / CBS 514.97 / LARS 414 / MAFF 240422)</name>
    <name type="common">Cucumber anthracnose fungus</name>
    <name type="synonym">Colletotrichum lagenarium</name>
    <dbReference type="NCBI Taxonomy" id="1213857"/>
    <lineage>
        <taxon>Eukaryota</taxon>
        <taxon>Fungi</taxon>
        <taxon>Dikarya</taxon>
        <taxon>Ascomycota</taxon>
        <taxon>Pezizomycotina</taxon>
        <taxon>Sordariomycetes</taxon>
        <taxon>Hypocreomycetidae</taxon>
        <taxon>Glomerellales</taxon>
        <taxon>Glomerellaceae</taxon>
        <taxon>Colletotrichum</taxon>
        <taxon>Colletotrichum orbiculare species complex</taxon>
    </lineage>
</organism>
<feature type="compositionally biased region" description="Polar residues" evidence="1">
    <location>
        <begin position="356"/>
        <end position="371"/>
    </location>
</feature>
<gene>
    <name evidence="3" type="primary">fucT</name>
    <name evidence="3" type="ORF">Cob_v011015</name>
</gene>
<feature type="region of interest" description="Disordered" evidence="1">
    <location>
        <begin position="251"/>
        <end position="284"/>
    </location>
</feature>
<dbReference type="Proteomes" id="UP000014480">
    <property type="component" value="Unassembled WGS sequence"/>
</dbReference>
<dbReference type="GO" id="GO:0016757">
    <property type="term" value="F:glycosyltransferase activity"/>
    <property type="evidence" value="ECO:0007669"/>
    <property type="project" value="UniProtKB-KW"/>
</dbReference>
<name>A0A484FDC5_COLOR</name>
<feature type="compositionally biased region" description="Basic and acidic residues" evidence="1">
    <location>
        <begin position="373"/>
        <end position="385"/>
    </location>
</feature>
<evidence type="ECO:0000256" key="2">
    <source>
        <dbReference type="SAM" id="Phobius"/>
    </source>
</evidence>
<feature type="region of interest" description="Disordered" evidence="1">
    <location>
        <begin position="351"/>
        <end position="419"/>
    </location>
</feature>